<sequence>MSSLHLAPRFPSELPSLRVAARDLEPAETFVGAITATDWRRASHPLVIEVRAGDRTLTLRHASIAIAEGSLVLIPPHEVHAWSAPAPGAPNDVLLAHLAPPPPAVVGIGPTAFAPVRVRSPLERNAIEDGSLASLLREIESDAATVHGSGRCRERRYVRKVREHLEREWQRNVPLDELGEIAGVSVFHLVRVFTREVGLPPHLFQVQHRLEHARSLLGRGTVCREVALHCGFADQSHFNRHFKRVMGFTPGAYAALASQPRDRRVLASLGRAAGVLASPERSAV</sequence>
<dbReference type="AlphaFoldDB" id="A0A0F6W0L6"/>
<dbReference type="PROSITE" id="PS01124">
    <property type="entry name" value="HTH_ARAC_FAMILY_2"/>
    <property type="match status" value="1"/>
</dbReference>
<dbReference type="SUPFAM" id="SSF51215">
    <property type="entry name" value="Regulatory protein AraC"/>
    <property type="match status" value="1"/>
</dbReference>
<evidence type="ECO:0000313" key="5">
    <source>
        <dbReference type="EMBL" id="AKF04398.1"/>
    </source>
</evidence>
<keyword evidence="3" id="KW-0804">Transcription</keyword>
<gene>
    <name evidence="5" type="ORF">DB32_001547</name>
</gene>
<name>A0A0F6W0L6_9BACT</name>
<feature type="domain" description="HTH araC/xylS-type" evidence="4">
    <location>
        <begin position="159"/>
        <end position="256"/>
    </location>
</feature>
<dbReference type="PRINTS" id="PR00032">
    <property type="entry name" value="HTHARAC"/>
</dbReference>
<dbReference type="InterPro" id="IPR020449">
    <property type="entry name" value="Tscrpt_reg_AraC-type_HTH"/>
</dbReference>
<keyword evidence="2" id="KW-0238">DNA-binding</keyword>
<evidence type="ECO:0000256" key="3">
    <source>
        <dbReference type="ARBA" id="ARBA00023163"/>
    </source>
</evidence>
<dbReference type="Proteomes" id="UP000034883">
    <property type="component" value="Chromosome"/>
</dbReference>
<keyword evidence="1" id="KW-0805">Transcription regulation</keyword>
<dbReference type="Pfam" id="PF12833">
    <property type="entry name" value="HTH_18"/>
    <property type="match status" value="1"/>
</dbReference>
<dbReference type="InterPro" id="IPR018060">
    <property type="entry name" value="HTH_AraC"/>
</dbReference>
<evidence type="ECO:0000256" key="1">
    <source>
        <dbReference type="ARBA" id="ARBA00023015"/>
    </source>
</evidence>
<organism evidence="5 6">
    <name type="scientific">Sandaracinus amylolyticus</name>
    <dbReference type="NCBI Taxonomy" id="927083"/>
    <lineage>
        <taxon>Bacteria</taxon>
        <taxon>Pseudomonadati</taxon>
        <taxon>Myxococcota</taxon>
        <taxon>Polyangia</taxon>
        <taxon>Polyangiales</taxon>
        <taxon>Sandaracinaceae</taxon>
        <taxon>Sandaracinus</taxon>
    </lineage>
</organism>
<dbReference type="InterPro" id="IPR009057">
    <property type="entry name" value="Homeodomain-like_sf"/>
</dbReference>
<dbReference type="SUPFAM" id="SSF46689">
    <property type="entry name" value="Homeodomain-like"/>
    <property type="match status" value="2"/>
</dbReference>
<protein>
    <submittedName>
        <fullName evidence="5">Transcriptional regulator, AraC family protein</fullName>
    </submittedName>
</protein>
<dbReference type="RefSeq" id="WP_053231746.1">
    <property type="nucleotide sequence ID" value="NZ_CP011125.1"/>
</dbReference>
<dbReference type="EMBL" id="CP011125">
    <property type="protein sequence ID" value="AKF04398.1"/>
    <property type="molecule type" value="Genomic_DNA"/>
</dbReference>
<evidence type="ECO:0000313" key="6">
    <source>
        <dbReference type="Proteomes" id="UP000034883"/>
    </source>
</evidence>
<dbReference type="Gene3D" id="1.10.10.60">
    <property type="entry name" value="Homeodomain-like"/>
    <property type="match status" value="2"/>
</dbReference>
<keyword evidence="6" id="KW-1185">Reference proteome</keyword>
<dbReference type="InterPro" id="IPR037923">
    <property type="entry name" value="HTH-like"/>
</dbReference>
<dbReference type="GO" id="GO:0003700">
    <property type="term" value="F:DNA-binding transcription factor activity"/>
    <property type="evidence" value="ECO:0007669"/>
    <property type="project" value="InterPro"/>
</dbReference>
<dbReference type="InterPro" id="IPR050204">
    <property type="entry name" value="AraC_XylS_family_regulators"/>
</dbReference>
<dbReference type="GO" id="GO:0043565">
    <property type="term" value="F:sequence-specific DNA binding"/>
    <property type="evidence" value="ECO:0007669"/>
    <property type="project" value="InterPro"/>
</dbReference>
<proteinExistence type="predicted"/>
<evidence type="ECO:0000259" key="4">
    <source>
        <dbReference type="PROSITE" id="PS01124"/>
    </source>
</evidence>
<dbReference type="KEGG" id="samy:DB32_001547"/>
<reference evidence="5 6" key="1">
    <citation type="submission" date="2015-03" db="EMBL/GenBank/DDBJ databases">
        <title>Genome assembly of Sandaracinus amylolyticus DSM 53668.</title>
        <authorList>
            <person name="Sharma G."/>
            <person name="Subramanian S."/>
        </authorList>
    </citation>
    <scope>NUCLEOTIDE SEQUENCE [LARGE SCALE GENOMIC DNA]</scope>
    <source>
        <strain evidence="5 6">DSM 53668</strain>
    </source>
</reference>
<dbReference type="STRING" id="927083.DB32_001547"/>
<accession>A0A0F6W0L6</accession>
<dbReference type="SMART" id="SM00342">
    <property type="entry name" value="HTH_ARAC"/>
    <property type="match status" value="1"/>
</dbReference>
<evidence type="ECO:0000256" key="2">
    <source>
        <dbReference type="ARBA" id="ARBA00023125"/>
    </source>
</evidence>
<dbReference type="PANTHER" id="PTHR46796">
    <property type="entry name" value="HTH-TYPE TRANSCRIPTIONAL ACTIVATOR RHAS-RELATED"/>
    <property type="match status" value="1"/>
</dbReference>